<sequence length="231" mass="25944">MLRRRMVSAAVMVACVALTACARDTTVAVGQARPEARKIGIAWKPRQTVNPAQWPNACDLLSKKELQAILPQAEAIKTKASRSEVDRLDSSGRRVATDKAPHADCDYEVSLPHHIARDMYRWNNIWIRIEAIGDPAVVAKSFAIRKRGWQRDEDGDLKAPGAEACFYYEQGSTWRMPDSVMCHRGPLMFSIAVLRWPATFKSIEGDDIIEPRRTLEKQIYPAVIQSITAKV</sequence>
<proteinExistence type="predicted"/>
<organism evidence="2 3">
    <name type="scientific">Actinomadura namibiensis</name>
    <dbReference type="NCBI Taxonomy" id="182080"/>
    <lineage>
        <taxon>Bacteria</taxon>
        <taxon>Bacillati</taxon>
        <taxon>Actinomycetota</taxon>
        <taxon>Actinomycetes</taxon>
        <taxon>Streptosporangiales</taxon>
        <taxon>Thermomonosporaceae</taxon>
        <taxon>Actinomadura</taxon>
    </lineage>
</organism>
<keyword evidence="3" id="KW-1185">Reference proteome</keyword>
<comment type="caution">
    <text evidence="2">The sequence shown here is derived from an EMBL/GenBank/DDBJ whole genome shotgun (WGS) entry which is preliminary data.</text>
</comment>
<evidence type="ECO:0000256" key="1">
    <source>
        <dbReference type="SAM" id="SignalP"/>
    </source>
</evidence>
<dbReference type="RefSeq" id="WP_182845152.1">
    <property type="nucleotide sequence ID" value="NZ_JACJIA010000005.1"/>
</dbReference>
<dbReference type="Proteomes" id="UP000572680">
    <property type="component" value="Unassembled WGS sequence"/>
</dbReference>
<evidence type="ECO:0000313" key="3">
    <source>
        <dbReference type="Proteomes" id="UP000572680"/>
    </source>
</evidence>
<name>A0A7W3LRI0_ACTNM</name>
<accession>A0A7W3LRI0</accession>
<reference evidence="2 3" key="1">
    <citation type="submission" date="2020-08" db="EMBL/GenBank/DDBJ databases">
        <title>Genomic Encyclopedia of Type Strains, Phase IV (KMG-IV): sequencing the most valuable type-strain genomes for metagenomic binning, comparative biology and taxonomic classification.</title>
        <authorList>
            <person name="Goeker M."/>
        </authorList>
    </citation>
    <scope>NUCLEOTIDE SEQUENCE [LARGE SCALE GENOMIC DNA]</scope>
    <source>
        <strain evidence="2 3">DSM 44197</strain>
    </source>
</reference>
<protein>
    <recommendedName>
        <fullName evidence="4">Lipoprotein</fullName>
    </recommendedName>
</protein>
<evidence type="ECO:0000313" key="2">
    <source>
        <dbReference type="EMBL" id="MBA8952944.1"/>
    </source>
</evidence>
<feature type="chain" id="PRO_5031406572" description="Lipoprotein" evidence="1">
    <location>
        <begin position="23"/>
        <end position="231"/>
    </location>
</feature>
<dbReference type="AlphaFoldDB" id="A0A7W3LRI0"/>
<dbReference type="EMBL" id="JACJIA010000005">
    <property type="protein sequence ID" value="MBA8952944.1"/>
    <property type="molecule type" value="Genomic_DNA"/>
</dbReference>
<gene>
    <name evidence="2" type="ORF">HNR61_004590</name>
</gene>
<feature type="signal peptide" evidence="1">
    <location>
        <begin position="1"/>
        <end position="22"/>
    </location>
</feature>
<dbReference type="PROSITE" id="PS51257">
    <property type="entry name" value="PROKAR_LIPOPROTEIN"/>
    <property type="match status" value="1"/>
</dbReference>
<keyword evidence="1" id="KW-0732">Signal</keyword>
<evidence type="ECO:0008006" key="4">
    <source>
        <dbReference type="Google" id="ProtNLM"/>
    </source>
</evidence>